<organism evidence="1 2">
    <name type="scientific">Brassica cretica</name>
    <name type="common">Mustard</name>
    <dbReference type="NCBI Taxonomy" id="69181"/>
    <lineage>
        <taxon>Eukaryota</taxon>
        <taxon>Viridiplantae</taxon>
        <taxon>Streptophyta</taxon>
        <taxon>Embryophyta</taxon>
        <taxon>Tracheophyta</taxon>
        <taxon>Spermatophyta</taxon>
        <taxon>Magnoliopsida</taxon>
        <taxon>eudicotyledons</taxon>
        <taxon>Gunneridae</taxon>
        <taxon>Pentapetalae</taxon>
        <taxon>rosids</taxon>
        <taxon>malvids</taxon>
        <taxon>Brassicales</taxon>
        <taxon>Brassicaceae</taxon>
        <taxon>Brassiceae</taxon>
        <taxon>Brassica</taxon>
    </lineage>
</organism>
<evidence type="ECO:0000313" key="1">
    <source>
        <dbReference type="EMBL" id="KAF3610980.1"/>
    </source>
</evidence>
<keyword evidence="2" id="KW-1185">Reference proteome</keyword>
<protein>
    <submittedName>
        <fullName evidence="1">Uncharacterized protein</fullName>
    </submittedName>
</protein>
<reference evidence="1 2" key="1">
    <citation type="journal article" date="2020" name="BMC Genomics">
        <title>Intraspecific diversification of the crop wild relative Brassica cretica Lam. using demographic model selection.</title>
        <authorList>
            <person name="Kioukis A."/>
            <person name="Michalopoulou V.A."/>
            <person name="Briers L."/>
            <person name="Pirintsos S."/>
            <person name="Studholme D.J."/>
            <person name="Pavlidis P."/>
            <person name="Sarris P.F."/>
        </authorList>
    </citation>
    <scope>NUCLEOTIDE SEQUENCE [LARGE SCALE GENOMIC DNA]</scope>
    <source>
        <strain evidence="2">cv. PFS-1207/04</strain>
    </source>
</reference>
<evidence type="ECO:0000313" key="2">
    <source>
        <dbReference type="Proteomes" id="UP000266723"/>
    </source>
</evidence>
<comment type="caution">
    <text evidence="1">The sequence shown here is derived from an EMBL/GenBank/DDBJ whole genome shotgun (WGS) entry which is preliminary data.</text>
</comment>
<accession>A0ABQ7F5R5</accession>
<dbReference type="Proteomes" id="UP000266723">
    <property type="component" value="Unassembled WGS sequence"/>
</dbReference>
<name>A0ABQ7F5R5_BRACR</name>
<dbReference type="EMBL" id="QGKV02000297">
    <property type="protein sequence ID" value="KAF3610980.1"/>
    <property type="molecule type" value="Genomic_DNA"/>
</dbReference>
<gene>
    <name evidence="1" type="ORF">DY000_02048185</name>
</gene>
<proteinExistence type="predicted"/>
<sequence length="224" mass="23474">MFFRQNIGVLSTDPKTELRKLRTKMHGYGMGPGSEWSTENWPRSPGELARVAAELAGESTGNTAELAGDHGSFEGLVLSSGLASRSSWVDVSTVVRVIGLVAYILVDALDFFSSLLSVGGGRFSAVGCAPGWSVSSWFWPEEALSASAARLPGVSKSSLLPLRALVVPRGALLLAFTVKVSTCLAREDTMTVDMFPAGVLSTLASTGVPSCVYGSLSALVVISD</sequence>